<evidence type="ECO:0000313" key="3">
    <source>
        <dbReference type="Proteomes" id="UP000516349"/>
    </source>
</evidence>
<dbReference type="EC" id="3.5.1.84" evidence="2"/>
<dbReference type="NCBIfam" id="TIGR02715">
    <property type="entry name" value="amido_AtzE"/>
    <property type="match status" value="1"/>
</dbReference>
<dbReference type="KEGG" id="ebla:JGUZn3_21330"/>
<dbReference type="InterPro" id="IPR036928">
    <property type="entry name" value="AS_sf"/>
</dbReference>
<sequence length="468" mass="50314">MSALLSHPVTPSLTPAVEIACNIKNGTLHVQDFIEHVLESLSSRKLEKTFGAVTSILTETAQQQAAKIAADLAHGRDPGPLAGVPFGVKDLFDIAGKTTTAGSRLLANNPPAVEHAHCVQLLVKAGAIPVATLNMDEFAYGFITENTHYGTTRNPHNIHHYAGGSSGGSAAVVAAGLLPFSLGSDTNGSIRVPAALCGIWGLRPTFGHLSLKGVYPFAKSLDTIGPLCNSLSDLYTLYQIMSDTHPSKLKDLSQTLSTEDIRVSQLGGWFTEDVHPFLLQRIEDMSSLFKGPSSIELPYTDEIRAAAFLITAAEGGTLHHDTLKTHADMYDPALRERLAAGCLQPSSTYLMAQNIRTWFRHTFANLFAKADVLIAPTCSDIAPRLDTPFVTLRGKAMPARAHLGRYTQPLSLGGMPILAAPLHIPTGQNTPPLPLGIQLIAQPHKENHLFAVADQLQKIGFLHSFQKI</sequence>
<name>A0A7H1NU76_9PROT</name>
<dbReference type="PANTHER" id="PTHR11895:SF172">
    <property type="entry name" value="GLUTAMYL-TRNA(GLN) AMIDOTRANSFERASE"/>
    <property type="match status" value="1"/>
</dbReference>
<dbReference type="InterPro" id="IPR014087">
    <property type="entry name" value="Carboxybiuret_hydro_AtzE"/>
</dbReference>
<dbReference type="InterPro" id="IPR000120">
    <property type="entry name" value="Amidase"/>
</dbReference>
<dbReference type="InterPro" id="IPR023631">
    <property type="entry name" value="Amidase_dom"/>
</dbReference>
<dbReference type="RefSeq" id="WP_203413509.1">
    <property type="nucleotide sequence ID" value="NZ_CP060244.1"/>
</dbReference>
<dbReference type="GO" id="GO:0018750">
    <property type="term" value="F:biuret amidohydrolase activity"/>
    <property type="evidence" value="ECO:0007669"/>
    <property type="project" value="UniProtKB-EC"/>
</dbReference>
<keyword evidence="3" id="KW-1185">Reference proteome</keyword>
<dbReference type="Proteomes" id="UP000516349">
    <property type="component" value="Chromosome"/>
</dbReference>
<gene>
    <name evidence="2" type="primary">atzE</name>
    <name evidence="2" type="ORF">JGUZn3_21330</name>
</gene>
<dbReference type="AlphaFoldDB" id="A0A7H1NU76"/>
<evidence type="ECO:0000313" key="2">
    <source>
        <dbReference type="EMBL" id="QNT79336.1"/>
    </source>
</evidence>
<dbReference type="Gene3D" id="3.90.1300.10">
    <property type="entry name" value="Amidase signature (AS) domain"/>
    <property type="match status" value="1"/>
</dbReference>
<reference evidence="2 3" key="1">
    <citation type="submission" date="2020-08" db="EMBL/GenBank/DDBJ databases">
        <title>Complete genome sequence of Entomobacter blattae G55GP.</title>
        <authorList>
            <person name="Poehlein A."/>
            <person name="Guzman J."/>
            <person name="Daniel R."/>
            <person name="Vilcinskas A."/>
        </authorList>
    </citation>
    <scope>NUCLEOTIDE SEQUENCE [LARGE SCALE GENOMIC DNA]</scope>
    <source>
        <strain evidence="2 3">G55GP</strain>
    </source>
</reference>
<accession>A0A7H1NU76</accession>
<dbReference type="PANTHER" id="PTHR11895">
    <property type="entry name" value="TRANSAMIDASE"/>
    <property type="match status" value="1"/>
</dbReference>
<evidence type="ECO:0000259" key="1">
    <source>
        <dbReference type="Pfam" id="PF01425"/>
    </source>
</evidence>
<dbReference type="SUPFAM" id="SSF75304">
    <property type="entry name" value="Amidase signature (AS) enzymes"/>
    <property type="match status" value="1"/>
</dbReference>
<keyword evidence="2" id="KW-0378">Hydrolase</keyword>
<dbReference type="Pfam" id="PF01425">
    <property type="entry name" value="Amidase"/>
    <property type="match status" value="1"/>
</dbReference>
<organism evidence="2 3">
    <name type="scientific">Entomobacter blattae</name>
    <dbReference type="NCBI Taxonomy" id="2762277"/>
    <lineage>
        <taxon>Bacteria</taxon>
        <taxon>Pseudomonadati</taxon>
        <taxon>Pseudomonadota</taxon>
        <taxon>Alphaproteobacteria</taxon>
        <taxon>Acetobacterales</taxon>
        <taxon>Acetobacteraceae</taxon>
        <taxon>Entomobacter</taxon>
    </lineage>
</organism>
<feature type="domain" description="Amidase" evidence="1">
    <location>
        <begin position="45"/>
        <end position="449"/>
    </location>
</feature>
<dbReference type="EMBL" id="CP060244">
    <property type="protein sequence ID" value="QNT79336.1"/>
    <property type="molecule type" value="Genomic_DNA"/>
</dbReference>
<dbReference type="NCBIfam" id="NF006631">
    <property type="entry name" value="PRK09201.1"/>
    <property type="match status" value="1"/>
</dbReference>
<protein>
    <submittedName>
        <fullName evidence="2">Biuret hydrolase</fullName>
        <ecNumber evidence="2">3.5.1.84</ecNumber>
    </submittedName>
</protein>
<proteinExistence type="predicted"/>